<protein>
    <submittedName>
        <fullName evidence="2">Uncharacterized protein</fullName>
    </submittedName>
</protein>
<feature type="non-terminal residue" evidence="2">
    <location>
        <position position="1"/>
    </location>
</feature>
<name>A0ABU6SS91_9FABA</name>
<organism evidence="2 3">
    <name type="scientific">Stylosanthes scabra</name>
    <dbReference type="NCBI Taxonomy" id="79078"/>
    <lineage>
        <taxon>Eukaryota</taxon>
        <taxon>Viridiplantae</taxon>
        <taxon>Streptophyta</taxon>
        <taxon>Embryophyta</taxon>
        <taxon>Tracheophyta</taxon>
        <taxon>Spermatophyta</taxon>
        <taxon>Magnoliopsida</taxon>
        <taxon>eudicotyledons</taxon>
        <taxon>Gunneridae</taxon>
        <taxon>Pentapetalae</taxon>
        <taxon>rosids</taxon>
        <taxon>fabids</taxon>
        <taxon>Fabales</taxon>
        <taxon>Fabaceae</taxon>
        <taxon>Papilionoideae</taxon>
        <taxon>50 kb inversion clade</taxon>
        <taxon>dalbergioids sensu lato</taxon>
        <taxon>Dalbergieae</taxon>
        <taxon>Pterocarpus clade</taxon>
        <taxon>Stylosanthes</taxon>
    </lineage>
</organism>
<feature type="region of interest" description="Disordered" evidence="1">
    <location>
        <begin position="90"/>
        <end position="109"/>
    </location>
</feature>
<reference evidence="2 3" key="1">
    <citation type="journal article" date="2023" name="Plants (Basel)">
        <title>Bridging the Gap: Combining Genomics and Transcriptomics Approaches to Understand Stylosanthes scabra, an Orphan Legume from the Brazilian Caatinga.</title>
        <authorList>
            <person name="Ferreira-Neto J.R.C."/>
            <person name="da Silva M.D."/>
            <person name="Binneck E."/>
            <person name="de Melo N.F."/>
            <person name="da Silva R.H."/>
            <person name="de Melo A.L.T.M."/>
            <person name="Pandolfi V."/>
            <person name="Bustamante F.O."/>
            <person name="Brasileiro-Vidal A.C."/>
            <person name="Benko-Iseppon A.M."/>
        </authorList>
    </citation>
    <scope>NUCLEOTIDE SEQUENCE [LARGE SCALE GENOMIC DNA]</scope>
    <source>
        <tissue evidence="2">Leaves</tissue>
    </source>
</reference>
<proteinExistence type="predicted"/>
<feature type="compositionally biased region" description="Basic residues" evidence="1">
    <location>
        <begin position="99"/>
        <end position="109"/>
    </location>
</feature>
<gene>
    <name evidence="2" type="ORF">PIB30_080082</name>
</gene>
<sequence>GAERAAATSLRDIEGGEIGEDSTSSGGAILWSTGNPSCVGGRHSDFASSTVHLSMLDLGGPLHELGKGCSRGLSSNLLAIVRFALMRFGGRRGGGSGRSSHRSRRGQIR</sequence>
<keyword evidence="3" id="KW-1185">Reference proteome</keyword>
<feature type="region of interest" description="Disordered" evidence="1">
    <location>
        <begin position="1"/>
        <end position="26"/>
    </location>
</feature>
<comment type="caution">
    <text evidence="2">The sequence shown here is derived from an EMBL/GenBank/DDBJ whole genome shotgun (WGS) entry which is preliminary data.</text>
</comment>
<evidence type="ECO:0000313" key="2">
    <source>
        <dbReference type="EMBL" id="MED6139039.1"/>
    </source>
</evidence>
<accession>A0ABU6SS91</accession>
<evidence type="ECO:0000313" key="3">
    <source>
        <dbReference type="Proteomes" id="UP001341840"/>
    </source>
</evidence>
<dbReference type="EMBL" id="JASCZI010061570">
    <property type="protein sequence ID" value="MED6139039.1"/>
    <property type="molecule type" value="Genomic_DNA"/>
</dbReference>
<dbReference type="Proteomes" id="UP001341840">
    <property type="component" value="Unassembled WGS sequence"/>
</dbReference>
<evidence type="ECO:0000256" key="1">
    <source>
        <dbReference type="SAM" id="MobiDB-lite"/>
    </source>
</evidence>